<evidence type="ECO:0000313" key="1">
    <source>
        <dbReference type="EMBL" id="SPZ92951.1"/>
    </source>
</evidence>
<reference evidence="1 2" key="1">
    <citation type="submission" date="2018-06" db="EMBL/GenBank/DDBJ databases">
        <authorList>
            <consortium name="Pathogen Informatics"/>
            <person name="Doyle S."/>
        </authorList>
    </citation>
    <scope>NUCLEOTIDE SEQUENCE [LARGE SCALE GENOMIC DNA]</scope>
    <source>
        <strain evidence="1 2">NCTC11343</strain>
    </source>
</reference>
<proteinExistence type="predicted"/>
<dbReference type="GeneID" id="97179768"/>
<name>A0A2X2JLV7_SPHMU</name>
<dbReference type="Proteomes" id="UP000251241">
    <property type="component" value="Unassembled WGS sequence"/>
</dbReference>
<organism evidence="1 2">
    <name type="scientific">Sphingobacterium multivorum</name>
    <dbReference type="NCBI Taxonomy" id="28454"/>
    <lineage>
        <taxon>Bacteria</taxon>
        <taxon>Pseudomonadati</taxon>
        <taxon>Bacteroidota</taxon>
        <taxon>Sphingobacteriia</taxon>
        <taxon>Sphingobacteriales</taxon>
        <taxon>Sphingobacteriaceae</taxon>
        <taxon>Sphingobacterium</taxon>
    </lineage>
</organism>
<accession>A0A2X2JLV7</accession>
<dbReference type="EMBL" id="UAUU01000011">
    <property type="protein sequence ID" value="SPZ92951.1"/>
    <property type="molecule type" value="Genomic_DNA"/>
</dbReference>
<protein>
    <submittedName>
        <fullName evidence="1">Uncharacterized protein</fullName>
    </submittedName>
</protein>
<evidence type="ECO:0000313" key="2">
    <source>
        <dbReference type="Proteomes" id="UP000251241"/>
    </source>
</evidence>
<sequence length="416" mass="47747">MNYNAKLHIYPIIIQLLILLFYSPIAASQTVKSLTIASPTQAVLFVTNESDKSTDFIMRLHEKNAAAIFKQVPFSTTKLLVTKTDAKKLTFSVKNQQWTIDVLSLKQRHAMILFDGLGKPKIIYDSNTYLTAAKSILSNNTQVASKNPSSQYNAQHFFDSIAQVQFIPSRQYAAAIIANTALPLYYSQRKNQCDGTYVMQQFSDENEVETGAIVTTVYEEGKELTSNNLSGGNNYFSKRCYNQFGLIDSIQYLQNSKWSNSTIYRYLPNAIVSYDPTLQTATIDHLNSKLQVVKSESIHFLYQRIDWTIYSYDKQNRMSEELSGRNDQRESRVRYAYSDPKTSDYILRQTFDQNDQLTAEIKRSYRANETVDEFYFKGVLQQKSIVKDLGNCTYENLNYNGHGKLTGKYIQTRKQL</sequence>
<dbReference type="RefSeq" id="WP_112376101.1">
    <property type="nucleotide sequence ID" value="NZ_CP069793.1"/>
</dbReference>
<dbReference type="AlphaFoldDB" id="A0A2X2JLV7"/>
<gene>
    <name evidence="1" type="ORF">NCTC11343_04889</name>
</gene>